<dbReference type="AlphaFoldDB" id="A0A0S4KRA3"/>
<dbReference type="GO" id="GO:0009103">
    <property type="term" value="P:lipopolysaccharide biosynthetic process"/>
    <property type="evidence" value="ECO:0007669"/>
    <property type="project" value="TreeGrafter"/>
</dbReference>
<feature type="transmembrane region" description="Helical" evidence="1">
    <location>
        <begin position="173"/>
        <end position="200"/>
    </location>
</feature>
<feature type="transmembrane region" description="Helical" evidence="1">
    <location>
        <begin position="323"/>
        <end position="345"/>
    </location>
</feature>
<dbReference type="Pfam" id="PF01757">
    <property type="entry name" value="Acyl_transf_3"/>
    <property type="match status" value="1"/>
</dbReference>
<sequence>MVGGGRLTSDGGRATIEALFKPIKPKSPFPGDGLVIVRLRRAQSMGTQPMTSARVYEIDLLRFLAALAIVLFHYSYRGHAADDLTVMSYPALAPVFKYGYLGVELFFMISGFVILMTAANRSLGEFVIARIVRLYPAFWTCCTITFLVTLVIGEPPHSASLARYLANMTMLSGFVGIVSIDGAYWSLFVELQFYVLAALLVGGRRIHRPEPFLWLWLLASTAFAIYPVGASYSLLIAEYSAFFIAGAACFLIWSNGLSLPRAVLIACSWGLALFQSLQKLRSFERHFSTTFDIFVVEGIVTLFFVVMLLIALRRTAFASRKEWVVLGAISYPLYLLHQNVGYMVFNVAYQGVNVHVLFWGTIIAALICAYLVHALVEKRWSAPLKTMLNVSAGRVQRLAVRSKQDASQAVRP</sequence>
<dbReference type="KEGG" id="nio:NITINOP_1899"/>
<feature type="transmembrane region" description="Helical" evidence="1">
    <location>
        <begin position="131"/>
        <end position="153"/>
    </location>
</feature>
<name>A0A0S4KRA3_9BACT</name>
<accession>A0A0S4KRA3</accession>
<feature type="transmembrane region" description="Helical" evidence="1">
    <location>
        <begin position="289"/>
        <end position="311"/>
    </location>
</feature>
<protein>
    <submittedName>
        <fullName evidence="3">Acyltransferase</fullName>
    </submittedName>
</protein>
<feature type="transmembrane region" description="Helical" evidence="1">
    <location>
        <begin position="357"/>
        <end position="376"/>
    </location>
</feature>
<keyword evidence="1" id="KW-1133">Transmembrane helix</keyword>
<dbReference type="GO" id="GO:0016020">
    <property type="term" value="C:membrane"/>
    <property type="evidence" value="ECO:0007669"/>
    <property type="project" value="TreeGrafter"/>
</dbReference>
<evidence type="ECO:0000256" key="1">
    <source>
        <dbReference type="SAM" id="Phobius"/>
    </source>
</evidence>
<feature type="transmembrane region" description="Helical" evidence="1">
    <location>
        <begin position="60"/>
        <end position="78"/>
    </location>
</feature>
<gene>
    <name evidence="3" type="ORF">NITINOP_1899</name>
</gene>
<feature type="transmembrane region" description="Helical" evidence="1">
    <location>
        <begin position="212"/>
        <end position="228"/>
    </location>
</feature>
<dbReference type="GO" id="GO:0016747">
    <property type="term" value="F:acyltransferase activity, transferring groups other than amino-acyl groups"/>
    <property type="evidence" value="ECO:0007669"/>
    <property type="project" value="InterPro"/>
</dbReference>
<dbReference type="PANTHER" id="PTHR23028:SF53">
    <property type="entry name" value="ACYL_TRANSF_3 DOMAIN-CONTAINING PROTEIN"/>
    <property type="match status" value="1"/>
</dbReference>
<dbReference type="EMBL" id="LN885086">
    <property type="protein sequence ID" value="CUQ66871.1"/>
    <property type="molecule type" value="Genomic_DNA"/>
</dbReference>
<evidence type="ECO:0000313" key="3">
    <source>
        <dbReference type="EMBL" id="CUQ66871.1"/>
    </source>
</evidence>
<feature type="transmembrane region" description="Helical" evidence="1">
    <location>
        <begin position="98"/>
        <end position="119"/>
    </location>
</feature>
<evidence type="ECO:0000313" key="4">
    <source>
        <dbReference type="Proteomes" id="UP000066284"/>
    </source>
</evidence>
<feature type="transmembrane region" description="Helical" evidence="1">
    <location>
        <begin position="234"/>
        <end position="252"/>
    </location>
</feature>
<organism evidence="3 4">
    <name type="scientific">Candidatus Nitrospira inopinata</name>
    <dbReference type="NCBI Taxonomy" id="1715989"/>
    <lineage>
        <taxon>Bacteria</taxon>
        <taxon>Pseudomonadati</taxon>
        <taxon>Nitrospirota</taxon>
        <taxon>Nitrospiria</taxon>
        <taxon>Nitrospirales</taxon>
        <taxon>Nitrospiraceae</taxon>
        <taxon>Nitrospira</taxon>
    </lineage>
</organism>
<dbReference type="STRING" id="1715989.NITINOP_1899"/>
<feature type="transmembrane region" description="Helical" evidence="1">
    <location>
        <begin position="259"/>
        <end position="277"/>
    </location>
</feature>
<dbReference type="Proteomes" id="UP000066284">
    <property type="component" value="Chromosome 1"/>
</dbReference>
<feature type="domain" description="Acyltransferase 3" evidence="2">
    <location>
        <begin position="56"/>
        <end position="372"/>
    </location>
</feature>
<keyword evidence="4" id="KW-1185">Reference proteome</keyword>
<keyword evidence="1" id="KW-0472">Membrane</keyword>
<evidence type="ECO:0000259" key="2">
    <source>
        <dbReference type="Pfam" id="PF01757"/>
    </source>
</evidence>
<proteinExistence type="predicted"/>
<dbReference type="InterPro" id="IPR002656">
    <property type="entry name" value="Acyl_transf_3_dom"/>
</dbReference>
<keyword evidence="3" id="KW-0012">Acyltransferase</keyword>
<dbReference type="InterPro" id="IPR050879">
    <property type="entry name" value="Acyltransferase_3"/>
</dbReference>
<dbReference type="PANTHER" id="PTHR23028">
    <property type="entry name" value="ACETYLTRANSFERASE"/>
    <property type="match status" value="1"/>
</dbReference>
<reference evidence="4" key="1">
    <citation type="submission" date="2015-09" db="EMBL/GenBank/DDBJ databases">
        <authorList>
            <person name="Daims H."/>
        </authorList>
    </citation>
    <scope>NUCLEOTIDE SEQUENCE [LARGE SCALE GENOMIC DNA]</scope>
</reference>
<keyword evidence="3" id="KW-0808">Transferase</keyword>
<keyword evidence="1" id="KW-0812">Transmembrane</keyword>